<dbReference type="Proteomes" id="UP000281553">
    <property type="component" value="Unassembled WGS sequence"/>
</dbReference>
<organism evidence="1 2">
    <name type="scientific">Dibothriocephalus latus</name>
    <name type="common">Fish tapeworm</name>
    <name type="synonym">Diphyllobothrium latum</name>
    <dbReference type="NCBI Taxonomy" id="60516"/>
    <lineage>
        <taxon>Eukaryota</taxon>
        <taxon>Metazoa</taxon>
        <taxon>Spiralia</taxon>
        <taxon>Lophotrochozoa</taxon>
        <taxon>Platyhelminthes</taxon>
        <taxon>Cestoda</taxon>
        <taxon>Eucestoda</taxon>
        <taxon>Diphyllobothriidea</taxon>
        <taxon>Diphyllobothriidae</taxon>
        <taxon>Dibothriocephalus</taxon>
    </lineage>
</organism>
<gene>
    <name evidence="1" type="ORF">DILT_LOCUS2725</name>
</gene>
<name>A0A3P6SUA4_DIBLA</name>
<reference evidence="1 2" key="1">
    <citation type="submission" date="2018-11" db="EMBL/GenBank/DDBJ databases">
        <authorList>
            <consortium name="Pathogen Informatics"/>
        </authorList>
    </citation>
    <scope>NUCLEOTIDE SEQUENCE [LARGE SCALE GENOMIC DNA]</scope>
</reference>
<dbReference type="EMBL" id="UYRU01042538">
    <property type="protein sequence ID" value="VDK76167.1"/>
    <property type="molecule type" value="Genomic_DNA"/>
</dbReference>
<evidence type="ECO:0000313" key="1">
    <source>
        <dbReference type="EMBL" id="VDK76167.1"/>
    </source>
</evidence>
<accession>A0A3P6SUA4</accession>
<dbReference type="AlphaFoldDB" id="A0A3P6SUA4"/>
<protein>
    <submittedName>
        <fullName evidence="1">Uncharacterized protein</fullName>
    </submittedName>
</protein>
<proteinExistence type="predicted"/>
<sequence>MKHKCRLVIPRTEQDTLGTPKADKKKGRSMVALGKAQYLQKPNALFADYEAYHKPEGNMIQKSDTQLKSTGTVLKDNVSMTSAELNEVAMARLYGLPQFHKDGALLRPTVLLRGTPKFNLAKGCSNA</sequence>
<keyword evidence="2" id="KW-1185">Reference proteome</keyword>
<evidence type="ECO:0000313" key="2">
    <source>
        <dbReference type="Proteomes" id="UP000281553"/>
    </source>
</evidence>